<evidence type="ECO:0000256" key="1">
    <source>
        <dbReference type="SAM" id="SignalP"/>
    </source>
</evidence>
<feature type="signal peptide" evidence="1">
    <location>
        <begin position="1"/>
        <end position="22"/>
    </location>
</feature>
<comment type="caution">
    <text evidence="2">The sequence shown here is derived from an EMBL/GenBank/DDBJ whole genome shotgun (WGS) entry which is preliminary data.</text>
</comment>
<name>A0ABS9Z7K3_9HYPH</name>
<dbReference type="Proteomes" id="UP001139104">
    <property type="component" value="Unassembled WGS sequence"/>
</dbReference>
<gene>
    <name evidence="2" type="ORF">K2U94_12710</name>
</gene>
<reference evidence="2" key="1">
    <citation type="journal article" date="2022" name="ISME J.">
        <title>Identification of active gaseous-alkane degraders at natural gas seeps.</title>
        <authorList>
            <person name="Farhan Ul Haque M."/>
            <person name="Hernandez M."/>
            <person name="Crombie A.T."/>
            <person name="Murrell J.C."/>
        </authorList>
    </citation>
    <scope>NUCLEOTIDE SEQUENCE</scope>
    <source>
        <strain evidence="2">PC2</strain>
    </source>
</reference>
<feature type="chain" id="PRO_5046819986" description="Peptidase C39-like domain-containing protein" evidence="1">
    <location>
        <begin position="23"/>
        <end position="209"/>
    </location>
</feature>
<keyword evidence="1" id="KW-0732">Signal</keyword>
<dbReference type="RefSeq" id="WP_243067559.1">
    <property type="nucleotide sequence ID" value="NZ_JAIVFK010000009.1"/>
</dbReference>
<dbReference type="EMBL" id="JAIVFP010000001">
    <property type="protein sequence ID" value="MCI4683618.1"/>
    <property type="molecule type" value="Genomic_DNA"/>
</dbReference>
<keyword evidence="3" id="KW-1185">Reference proteome</keyword>
<proteinExistence type="predicted"/>
<evidence type="ECO:0000313" key="2">
    <source>
        <dbReference type="EMBL" id="MCI4683618.1"/>
    </source>
</evidence>
<accession>A0ABS9Z7K3</accession>
<organism evidence="2 3">
    <name type="scientific">Candidatus Rhodoblastus alkanivorans</name>
    <dbReference type="NCBI Taxonomy" id="2954117"/>
    <lineage>
        <taxon>Bacteria</taxon>
        <taxon>Pseudomonadati</taxon>
        <taxon>Pseudomonadota</taxon>
        <taxon>Alphaproteobacteria</taxon>
        <taxon>Hyphomicrobiales</taxon>
        <taxon>Rhodoblastaceae</taxon>
        <taxon>Rhodoblastus</taxon>
    </lineage>
</organism>
<protein>
    <recommendedName>
        <fullName evidence="4">Peptidase C39-like domain-containing protein</fullName>
    </recommendedName>
</protein>
<evidence type="ECO:0008006" key="4">
    <source>
        <dbReference type="Google" id="ProtNLM"/>
    </source>
</evidence>
<sequence length="209" mass="23008">MNRRSFILAASAAVLAPSASRAELIVPFAEAPSRAFIPHPTFVAQQCADWCWAASCSMIFGTLGHPTDQRKVVDFLYSDLACAPAPKTRDLTTILSKSWIDDHGVTFRPRIEASFDQESGIIAINDALIVSELLQKRPLLYANKDHCMVIVEADFIPTPRGPRIIAMGALDPWLPSDQPGSSPYHRLTKAERRPAFLGGDMMYLAAVRI</sequence>
<evidence type="ECO:0000313" key="3">
    <source>
        <dbReference type="Proteomes" id="UP001139104"/>
    </source>
</evidence>